<dbReference type="AlphaFoldDB" id="A0A8J5JQB5"/>
<evidence type="ECO:0000313" key="2">
    <source>
        <dbReference type="EMBL" id="KAG7159685.1"/>
    </source>
</evidence>
<reference evidence="2" key="1">
    <citation type="journal article" date="2021" name="Sci. Adv.">
        <title>The American lobster genome reveals insights on longevity, neural, and immune adaptations.</title>
        <authorList>
            <person name="Polinski J.M."/>
            <person name="Zimin A.V."/>
            <person name="Clark K.F."/>
            <person name="Kohn A.B."/>
            <person name="Sadowski N."/>
            <person name="Timp W."/>
            <person name="Ptitsyn A."/>
            <person name="Khanna P."/>
            <person name="Romanova D.Y."/>
            <person name="Williams P."/>
            <person name="Greenwood S.J."/>
            <person name="Moroz L.L."/>
            <person name="Walt D.R."/>
            <person name="Bodnar A.G."/>
        </authorList>
    </citation>
    <scope>NUCLEOTIDE SEQUENCE</scope>
    <source>
        <strain evidence="2">GMGI-L3</strain>
    </source>
</reference>
<evidence type="ECO:0000313" key="3">
    <source>
        <dbReference type="Proteomes" id="UP000747542"/>
    </source>
</evidence>
<gene>
    <name evidence="2" type="ORF">Hamer_G022279</name>
</gene>
<protein>
    <recommendedName>
        <fullName evidence="4">Secreted protein</fullName>
    </recommendedName>
</protein>
<evidence type="ECO:0000256" key="1">
    <source>
        <dbReference type="SAM" id="SignalP"/>
    </source>
</evidence>
<evidence type="ECO:0008006" key="4">
    <source>
        <dbReference type="Google" id="ProtNLM"/>
    </source>
</evidence>
<organism evidence="2 3">
    <name type="scientific">Homarus americanus</name>
    <name type="common">American lobster</name>
    <dbReference type="NCBI Taxonomy" id="6706"/>
    <lineage>
        <taxon>Eukaryota</taxon>
        <taxon>Metazoa</taxon>
        <taxon>Ecdysozoa</taxon>
        <taxon>Arthropoda</taxon>
        <taxon>Crustacea</taxon>
        <taxon>Multicrustacea</taxon>
        <taxon>Malacostraca</taxon>
        <taxon>Eumalacostraca</taxon>
        <taxon>Eucarida</taxon>
        <taxon>Decapoda</taxon>
        <taxon>Pleocyemata</taxon>
        <taxon>Astacidea</taxon>
        <taxon>Nephropoidea</taxon>
        <taxon>Nephropidae</taxon>
        <taxon>Homarus</taxon>
    </lineage>
</organism>
<sequence length="100" mass="11362">MNILSIILVLMSVWGGRHSNKIAGPSAVVVSGKTSLTAPWFSPVTRFLDAYISRRQLATTTARVDHYSPHTHYRKKYRRRWECLVFLGSAITVAVMEKWA</sequence>
<feature type="signal peptide" evidence="1">
    <location>
        <begin position="1"/>
        <end position="19"/>
    </location>
</feature>
<keyword evidence="1" id="KW-0732">Signal</keyword>
<comment type="caution">
    <text evidence="2">The sequence shown here is derived from an EMBL/GenBank/DDBJ whole genome shotgun (WGS) entry which is preliminary data.</text>
</comment>
<dbReference type="EMBL" id="JAHLQT010032867">
    <property type="protein sequence ID" value="KAG7159685.1"/>
    <property type="molecule type" value="Genomic_DNA"/>
</dbReference>
<accession>A0A8J5JQB5</accession>
<name>A0A8J5JQB5_HOMAM</name>
<keyword evidence="3" id="KW-1185">Reference proteome</keyword>
<feature type="chain" id="PRO_5035177363" description="Secreted protein" evidence="1">
    <location>
        <begin position="20"/>
        <end position="100"/>
    </location>
</feature>
<proteinExistence type="predicted"/>
<dbReference type="Proteomes" id="UP000747542">
    <property type="component" value="Unassembled WGS sequence"/>
</dbReference>